<evidence type="ECO:0000313" key="21">
    <source>
        <dbReference type="Proteomes" id="UP000287033"/>
    </source>
</evidence>
<dbReference type="GO" id="GO:0043249">
    <property type="term" value="P:erythrocyte maturation"/>
    <property type="evidence" value="ECO:0007669"/>
    <property type="project" value="UniProtKB-KW"/>
</dbReference>
<evidence type="ECO:0000256" key="5">
    <source>
        <dbReference type="ARBA" id="ARBA00022692"/>
    </source>
</evidence>
<evidence type="ECO:0000256" key="18">
    <source>
        <dbReference type="SAM" id="MobiDB-lite"/>
    </source>
</evidence>
<comment type="function">
    <text evidence="15">Uniporter that mediates the transport of extracellular choline and ethanolamine into cells, thereby playing a key role in phospholipid biosynthesis. Choline and ethanolamine are the precursors of phosphatidylcholine and phosphatidylethanolamine, respectively, the two most abundant phospholipids. Transport is not coupled with proton transport and is exclusively driven by the choline (or ethanolamine) gradient across the plasma membrane. Also acts as a heme b transporter that mediates heme efflux from the cytoplasm to the extracellular compartment.</text>
</comment>
<evidence type="ECO:0000256" key="2">
    <source>
        <dbReference type="ARBA" id="ARBA00022448"/>
    </source>
</evidence>
<evidence type="ECO:0000256" key="17">
    <source>
        <dbReference type="ARBA" id="ARBA00080886"/>
    </source>
</evidence>
<dbReference type="SUPFAM" id="SSF103473">
    <property type="entry name" value="MFS general substrate transporter"/>
    <property type="match status" value="1"/>
</dbReference>
<evidence type="ECO:0000256" key="4">
    <source>
        <dbReference type="ARBA" id="ARBA00022553"/>
    </source>
</evidence>
<dbReference type="PANTHER" id="PTHR10924:SF3">
    <property type="entry name" value="HEME TRANSPORTER FLVCR2"/>
    <property type="match status" value="1"/>
</dbReference>
<feature type="compositionally biased region" description="Gly residues" evidence="18">
    <location>
        <begin position="10"/>
        <end position="24"/>
    </location>
</feature>
<dbReference type="InterPro" id="IPR049680">
    <property type="entry name" value="FLVCR1-2_SLC49-like"/>
</dbReference>
<evidence type="ECO:0000256" key="15">
    <source>
        <dbReference type="ARBA" id="ARBA00060240"/>
    </source>
</evidence>
<dbReference type="GO" id="GO:0005886">
    <property type="term" value="C:plasma membrane"/>
    <property type="evidence" value="ECO:0007669"/>
    <property type="project" value="UniProtKB-SubCell"/>
</dbReference>
<feature type="transmembrane region" description="Helical" evidence="19">
    <location>
        <begin position="164"/>
        <end position="185"/>
    </location>
</feature>
<keyword evidence="10" id="KW-0325">Glycoprotein</keyword>
<evidence type="ECO:0000256" key="13">
    <source>
        <dbReference type="ARBA" id="ARBA00045087"/>
    </source>
</evidence>
<reference evidence="20 21" key="1">
    <citation type="journal article" date="2018" name="Nat. Ecol. Evol.">
        <title>Shark genomes provide insights into elasmobranch evolution and the origin of vertebrates.</title>
        <authorList>
            <person name="Hara Y"/>
            <person name="Yamaguchi K"/>
            <person name="Onimaru K"/>
            <person name="Kadota M"/>
            <person name="Koyanagi M"/>
            <person name="Keeley SD"/>
            <person name="Tatsumi K"/>
            <person name="Tanaka K"/>
            <person name="Motone F"/>
            <person name="Kageyama Y"/>
            <person name="Nozu R"/>
            <person name="Adachi N"/>
            <person name="Nishimura O"/>
            <person name="Nakagawa R"/>
            <person name="Tanegashima C"/>
            <person name="Kiyatake I"/>
            <person name="Matsumoto R"/>
            <person name="Murakumo K"/>
            <person name="Nishida K"/>
            <person name="Terakita A"/>
            <person name="Kuratani S"/>
            <person name="Sato K"/>
            <person name="Hyodo S Kuraku.S."/>
        </authorList>
    </citation>
    <scope>NUCLEOTIDE SEQUENCE [LARGE SCALE GENOMIC DNA]</scope>
</reference>
<evidence type="ECO:0000256" key="19">
    <source>
        <dbReference type="SAM" id="Phobius"/>
    </source>
</evidence>
<protein>
    <recommendedName>
        <fullName evidence="16">Choline/ethanolamine transporter FLVCR1</fullName>
    </recommendedName>
    <alternativeName>
        <fullName evidence="17">Heme transporter FLVCR1</fullName>
    </alternativeName>
</protein>
<evidence type="ECO:0000256" key="16">
    <source>
        <dbReference type="ARBA" id="ARBA00068050"/>
    </source>
</evidence>
<evidence type="ECO:0000256" key="1">
    <source>
        <dbReference type="ARBA" id="ARBA00004651"/>
    </source>
</evidence>
<dbReference type="PANTHER" id="PTHR10924">
    <property type="entry name" value="MAJOR FACILITATOR SUPERFAMILY PROTEIN-RELATED"/>
    <property type="match status" value="1"/>
</dbReference>
<feature type="region of interest" description="Disordered" evidence="18">
    <location>
        <begin position="1"/>
        <end position="27"/>
    </location>
</feature>
<feature type="transmembrane region" description="Helical" evidence="19">
    <location>
        <begin position="333"/>
        <end position="358"/>
    </location>
</feature>
<keyword evidence="9" id="KW-0675">Receptor</keyword>
<name>A0A401RJU0_CHIPU</name>
<evidence type="ECO:0000256" key="12">
    <source>
        <dbReference type="ARBA" id="ARBA00036811"/>
    </source>
</evidence>
<keyword evidence="21" id="KW-1185">Reference proteome</keyword>
<feature type="transmembrane region" description="Helical" evidence="19">
    <location>
        <begin position="205"/>
        <end position="225"/>
    </location>
</feature>
<dbReference type="GO" id="GO:0097037">
    <property type="term" value="P:heme export"/>
    <property type="evidence" value="ECO:0007669"/>
    <property type="project" value="TreeGrafter"/>
</dbReference>
<evidence type="ECO:0000256" key="3">
    <source>
        <dbReference type="ARBA" id="ARBA00022475"/>
    </source>
</evidence>
<feature type="transmembrane region" description="Helical" evidence="19">
    <location>
        <begin position="38"/>
        <end position="58"/>
    </location>
</feature>
<keyword evidence="5 19" id="KW-0812">Transmembrane</keyword>
<proteinExistence type="inferred from homology"/>
<keyword evidence="2" id="KW-0813">Transport</keyword>
<dbReference type="Pfam" id="PF07690">
    <property type="entry name" value="MFS_1"/>
    <property type="match status" value="1"/>
</dbReference>
<keyword evidence="6 19" id="KW-1133">Transmembrane helix</keyword>
<feature type="transmembrane region" description="Helical" evidence="19">
    <location>
        <begin position="263"/>
        <end position="280"/>
    </location>
</feature>
<dbReference type="GO" id="GO:0020037">
    <property type="term" value="F:heme binding"/>
    <property type="evidence" value="ECO:0007669"/>
    <property type="project" value="TreeGrafter"/>
</dbReference>
<dbReference type="Gene3D" id="1.20.1250.20">
    <property type="entry name" value="MFS general substrate transporter like domains"/>
    <property type="match status" value="2"/>
</dbReference>
<comment type="catalytic activity">
    <reaction evidence="11">
        <text>heme b(in) = heme b(out)</text>
        <dbReference type="Rhea" id="RHEA:75443"/>
        <dbReference type="ChEBI" id="CHEBI:60344"/>
    </reaction>
</comment>
<comment type="similarity">
    <text evidence="14">Belongs to the major facilitator superfamily. Feline leukemia virus subgroup C receptor (TC 2.A.1.28.1) family.</text>
</comment>
<feature type="transmembrane region" description="Helical" evidence="19">
    <location>
        <begin position="105"/>
        <end position="123"/>
    </location>
</feature>
<dbReference type="OrthoDB" id="422206at2759"/>
<feature type="transmembrane region" description="Helical" evidence="19">
    <location>
        <begin position="300"/>
        <end position="321"/>
    </location>
</feature>
<feature type="transmembrane region" description="Helical" evidence="19">
    <location>
        <begin position="129"/>
        <end position="152"/>
    </location>
</feature>
<keyword evidence="3" id="KW-1003">Cell membrane</keyword>
<dbReference type="GO" id="GO:0006783">
    <property type="term" value="P:heme biosynthetic process"/>
    <property type="evidence" value="ECO:0007669"/>
    <property type="project" value="UniProtKB-ARBA"/>
</dbReference>
<dbReference type="OMA" id="MNAVAFF"/>
<feature type="transmembrane region" description="Helical" evidence="19">
    <location>
        <begin position="78"/>
        <end position="98"/>
    </location>
</feature>
<comment type="catalytic activity">
    <reaction evidence="12">
        <text>choline(out) = choline(in)</text>
        <dbReference type="Rhea" id="RHEA:32751"/>
        <dbReference type="ChEBI" id="CHEBI:15354"/>
    </reaction>
</comment>
<evidence type="ECO:0000256" key="14">
    <source>
        <dbReference type="ARBA" id="ARBA00046338"/>
    </source>
</evidence>
<dbReference type="GO" id="GO:0015232">
    <property type="term" value="F:heme transmembrane transporter activity"/>
    <property type="evidence" value="ECO:0007669"/>
    <property type="project" value="UniProtKB-ARBA"/>
</dbReference>
<keyword evidence="8 19" id="KW-0472">Membrane</keyword>
<comment type="subcellular location">
    <subcellularLocation>
        <location evidence="1">Cell membrane</location>
        <topology evidence="1">Multi-pass membrane protein</topology>
    </subcellularLocation>
</comment>
<dbReference type="GO" id="GO:0031966">
    <property type="term" value="C:mitochondrial membrane"/>
    <property type="evidence" value="ECO:0007669"/>
    <property type="project" value="UniProtKB-ARBA"/>
</dbReference>
<sequence length="365" mass="40199">MFHFEEKPKAGGGAGGGPGEGAQGRGQPLDTKLYRRRWVIVFLFSSYSLCNAFQWIQYGIINNIIMKYYNVASFTIDWLSMIYFVAYIPIIFPVTWLLDRKGLRVIALVGSGLNCCGAWIKIASVRPDLFAVTFFGQTVCGIAQVFILGMPSRIASVWFGANEVSTACAIAVFGNQMGVALGFLIPPIIVPNVDDLDQLTYHINIMFYGTAAVATLLFILVILVFQEKPDIPPSQAQAAILAKPMLDYSYVQSILQLIKNMPFFLLVVTYGINTGSYYAVSTLLNKMVLTHYPGEELNAGRIGLTIVVAGMVGSIICGIWLDKTRTYKQTTSVVYFLAFTGMVTFTFTLNLGHLWVVFLTAGMLG</sequence>
<evidence type="ECO:0000256" key="10">
    <source>
        <dbReference type="ARBA" id="ARBA00023180"/>
    </source>
</evidence>
<dbReference type="STRING" id="137246.A0A401RJU0"/>
<keyword evidence="4" id="KW-0597">Phosphoprotein</keyword>
<evidence type="ECO:0000256" key="6">
    <source>
        <dbReference type="ARBA" id="ARBA00022989"/>
    </source>
</evidence>
<gene>
    <name evidence="20" type="ORF">chiPu_0017926</name>
</gene>
<evidence type="ECO:0000256" key="9">
    <source>
        <dbReference type="ARBA" id="ARBA00023170"/>
    </source>
</evidence>
<evidence type="ECO:0000256" key="11">
    <source>
        <dbReference type="ARBA" id="ARBA00035075"/>
    </source>
</evidence>
<dbReference type="AlphaFoldDB" id="A0A401RJU0"/>
<organism evidence="20 21">
    <name type="scientific">Chiloscyllium punctatum</name>
    <name type="common">Brownbanded bambooshark</name>
    <name type="synonym">Hemiscyllium punctatum</name>
    <dbReference type="NCBI Taxonomy" id="137246"/>
    <lineage>
        <taxon>Eukaryota</taxon>
        <taxon>Metazoa</taxon>
        <taxon>Chordata</taxon>
        <taxon>Craniata</taxon>
        <taxon>Vertebrata</taxon>
        <taxon>Chondrichthyes</taxon>
        <taxon>Elasmobranchii</taxon>
        <taxon>Galeomorphii</taxon>
        <taxon>Galeoidea</taxon>
        <taxon>Orectolobiformes</taxon>
        <taxon>Hemiscylliidae</taxon>
        <taxon>Chiloscyllium</taxon>
    </lineage>
</organism>
<dbReference type="EMBL" id="BEZZ01001414">
    <property type="protein sequence ID" value="GCC18405.1"/>
    <property type="molecule type" value="Genomic_DNA"/>
</dbReference>
<dbReference type="InterPro" id="IPR036259">
    <property type="entry name" value="MFS_trans_sf"/>
</dbReference>
<accession>A0A401RJU0</accession>
<comment type="catalytic activity">
    <reaction evidence="13">
        <text>ethanolamine(in) = ethanolamine(out)</text>
        <dbReference type="Rhea" id="RHEA:32747"/>
        <dbReference type="ChEBI" id="CHEBI:57603"/>
    </reaction>
</comment>
<dbReference type="InterPro" id="IPR011701">
    <property type="entry name" value="MFS"/>
</dbReference>
<evidence type="ECO:0000256" key="8">
    <source>
        <dbReference type="ARBA" id="ARBA00023136"/>
    </source>
</evidence>
<dbReference type="FunFam" id="1.20.1250.20:FF:000184">
    <property type="entry name" value="Feline leukemia virus subgroup C receptor-related protein 1"/>
    <property type="match status" value="1"/>
</dbReference>
<evidence type="ECO:0000313" key="20">
    <source>
        <dbReference type="EMBL" id="GCC18405.1"/>
    </source>
</evidence>
<evidence type="ECO:0000256" key="7">
    <source>
        <dbReference type="ARBA" id="ARBA00023057"/>
    </source>
</evidence>
<comment type="caution">
    <text evidence="20">The sequence shown here is derived from an EMBL/GenBank/DDBJ whole genome shotgun (WGS) entry which is preliminary data.</text>
</comment>
<dbReference type="Proteomes" id="UP000287033">
    <property type="component" value="Unassembled WGS sequence"/>
</dbReference>
<keyword evidence="7" id="KW-0265">Erythrocyte maturation</keyword>